<dbReference type="Pfam" id="PF21347">
    <property type="entry name" value="DUF3108_like"/>
    <property type="match status" value="1"/>
</dbReference>
<protein>
    <recommendedName>
        <fullName evidence="2">DUF3108 domain-containing protein</fullName>
    </recommendedName>
</protein>
<proteinExistence type="predicted"/>
<feature type="signal peptide" evidence="1">
    <location>
        <begin position="1"/>
        <end position="18"/>
    </location>
</feature>
<sequence length="215" mass="23671">MRQLLAASILVLASLAWAQCNHPFFPVHEGWVWSYRSSPDNSTHTASIIKVSDKGFVQRLAFRDFSFDIRWACGAKGLTQLEYLQPPGSQGMQMNLKTRKVSGVVIPQGMRVGTTWSYGYEVAGEAKQPNMTLQVDQTMNVVSKVVGQESVGVPAGRFSAYKVESTMSIRGSMRSAGQSMPMNLEVKTTTWYAQGVGLVKTQSEGVTVELLSLKR</sequence>
<dbReference type="RefSeq" id="WP_297558361.1">
    <property type="nucleotide sequence ID" value="NZ_JBKBUW010000020.1"/>
</dbReference>
<evidence type="ECO:0000313" key="3">
    <source>
        <dbReference type="EMBL" id="HFG19575.1"/>
    </source>
</evidence>
<evidence type="ECO:0000256" key="1">
    <source>
        <dbReference type="SAM" id="SignalP"/>
    </source>
</evidence>
<dbReference type="AlphaFoldDB" id="A0A7C3DFS3"/>
<evidence type="ECO:0000259" key="2">
    <source>
        <dbReference type="Pfam" id="PF21347"/>
    </source>
</evidence>
<organism evidence="3">
    <name type="scientific">Meiothermus ruber</name>
    <dbReference type="NCBI Taxonomy" id="277"/>
    <lineage>
        <taxon>Bacteria</taxon>
        <taxon>Thermotogati</taxon>
        <taxon>Deinococcota</taxon>
        <taxon>Deinococci</taxon>
        <taxon>Thermales</taxon>
        <taxon>Thermaceae</taxon>
        <taxon>Meiothermus</taxon>
    </lineage>
</organism>
<dbReference type="Gene3D" id="2.40.360.20">
    <property type="match status" value="1"/>
</dbReference>
<dbReference type="EMBL" id="DSWI01000009">
    <property type="protein sequence ID" value="HFG19575.1"/>
    <property type="molecule type" value="Genomic_DNA"/>
</dbReference>
<dbReference type="InterPro" id="IPR049279">
    <property type="entry name" value="DUF3108-like"/>
</dbReference>
<feature type="domain" description="DUF3108" evidence="2">
    <location>
        <begin position="136"/>
        <end position="202"/>
    </location>
</feature>
<comment type="caution">
    <text evidence="3">The sequence shown here is derived from an EMBL/GenBank/DDBJ whole genome shotgun (WGS) entry which is preliminary data.</text>
</comment>
<reference evidence="3" key="1">
    <citation type="journal article" date="2020" name="mSystems">
        <title>Genome- and Community-Level Interaction Insights into Carbon Utilization and Element Cycling Functions of Hydrothermarchaeota in Hydrothermal Sediment.</title>
        <authorList>
            <person name="Zhou Z."/>
            <person name="Liu Y."/>
            <person name="Xu W."/>
            <person name="Pan J."/>
            <person name="Luo Z.H."/>
            <person name="Li M."/>
        </authorList>
    </citation>
    <scope>NUCLEOTIDE SEQUENCE [LARGE SCALE GENOMIC DNA]</scope>
    <source>
        <strain evidence="3">SpSt-524</strain>
    </source>
</reference>
<gene>
    <name evidence="3" type="ORF">ENS82_02500</name>
</gene>
<feature type="chain" id="PRO_5027635072" description="DUF3108 domain-containing protein" evidence="1">
    <location>
        <begin position="19"/>
        <end position="215"/>
    </location>
</feature>
<name>A0A7C3DFS3_MEIRU</name>
<accession>A0A7C3DFS3</accession>
<keyword evidence="1" id="KW-0732">Signal</keyword>